<dbReference type="PROSITE" id="PS52016">
    <property type="entry name" value="TONB_DEPENDENT_REC_3"/>
    <property type="match status" value="1"/>
</dbReference>
<keyword evidence="5 11" id="KW-0812">Transmembrane</keyword>
<dbReference type="InterPro" id="IPR012910">
    <property type="entry name" value="Plug_dom"/>
</dbReference>
<dbReference type="OrthoDB" id="7051185at2"/>
<protein>
    <submittedName>
        <fullName evidence="16">TonB-dependent receptor</fullName>
    </submittedName>
</protein>
<proteinExistence type="inferred from homology"/>
<dbReference type="Pfam" id="PF07715">
    <property type="entry name" value="Plug"/>
    <property type="match status" value="1"/>
</dbReference>
<evidence type="ECO:0000256" key="7">
    <source>
        <dbReference type="ARBA" id="ARBA00023065"/>
    </source>
</evidence>
<evidence type="ECO:0000256" key="10">
    <source>
        <dbReference type="ARBA" id="ARBA00023237"/>
    </source>
</evidence>
<evidence type="ECO:0000256" key="6">
    <source>
        <dbReference type="ARBA" id="ARBA00023004"/>
    </source>
</evidence>
<dbReference type="Pfam" id="PF00593">
    <property type="entry name" value="TonB_dep_Rec_b-barrel"/>
    <property type="match status" value="1"/>
</dbReference>
<keyword evidence="16" id="KW-0675">Receptor</keyword>
<keyword evidence="7" id="KW-0406">Ion transport</keyword>
<dbReference type="Proteomes" id="UP000321933">
    <property type="component" value="Unassembled WGS sequence"/>
</dbReference>
<organism evidence="16 17">
    <name type="scientific">Parahaliea aestuarii</name>
    <dbReference type="NCBI Taxonomy" id="1852021"/>
    <lineage>
        <taxon>Bacteria</taxon>
        <taxon>Pseudomonadati</taxon>
        <taxon>Pseudomonadota</taxon>
        <taxon>Gammaproteobacteria</taxon>
        <taxon>Cellvibrionales</taxon>
        <taxon>Halieaceae</taxon>
        <taxon>Parahaliea</taxon>
    </lineage>
</organism>
<keyword evidence="4" id="KW-0410">Iron transport</keyword>
<dbReference type="SUPFAM" id="SSF56935">
    <property type="entry name" value="Porins"/>
    <property type="match status" value="1"/>
</dbReference>
<comment type="similarity">
    <text evidence="11 12">Belongs to the TonB-dependent receptor family.</text>
</comment>
<dbReference type="PANTHER" id="PTHR32552:SF81">
    <property type="entry name" value="TONB-DEPENDENT OUTER MEMBRANE RECEPTOR"/>
    <property type="match status" value="1"/>
</dbReference>
<evidence type="ECO:0000256" key="13">
    <source>
        <dbReference type="SAM" id="MobiDB-lite"/>
    </source>
</evidence>
<dbReference type="GO" id="GO:0006826">
    <property type="term" value="P:iron ion transport"/>
    <property type="evidence" value="ECO:0007669"/>
    <property type="project" value="UniProtKB-KW"/>
</dbReference>
<evidence type="ECO:0000256" key="5">
    <source>
        <dbReference type="ARBA" id="ARBA00022692"/>
    </source>
</evidence>
<dbReference type="InterPro" id="IPR039426">
    <property type="entry name" value="TonB-dep_rcpt-like"/>
</dbReference>
<dbReference type="AlphaFoldDB" id="A0A5C8ZPW8"/>
<keyword evidence="9 11" id="KW-0472">Membrane</keyword>
<evidence type="ECO:0000256" key="1">
    <source>
        <dbReference type="ARBA" id="ARBA00004571"/>
    </source>
</evidence>
<evidence type="ECO:0000256" key="8">
    <source>
        <dbReference type="ARBA" id="ARBA00023077"/>
    </source>
</evidence>
<evidence type="ECO:0000256" key="9">
    <source>
        <dbReference type="ARBA" id="ARBA00023136"/>
    </source>
</evidence>
<accession>A0A5C8ZPW8</accession>
<keyword evidence="2 11" id="KW-0813">Transport</keyword>
<evidence type="ECO:0000256" key="3">
    <source>
        <dbReference type="ARBA" id="ARBA00022452"/>
    </source>
</evidence>
<name>A0A5C8ZPW8_9GAMM</name>
<comment type="caution">
    <text evidence="16">The sequence shown here is derived from an EMBL/GenBank/DDBJ whole genome shotgun (WGS) entry which is preliminary data.</text>
</comment>
<dbReference type="InterPro" id="IPR000531">
    <property type="entry name" value="Beta-barrel_TonB"/>
</dbReference>
<feature type="domain" description="TonB-dependent receptor plug" evidence="15">
    <location>
        <begin position="51"/>
        <end position="157"/>
    </location>
</feature>
<gene>
    <name evidence="16" type="ORF">FVW59_17095</name>
</gene>
<dbReference type="GO" id="GO:0009279">
    <property type="term" value="C:cell outer membrane"/>
    <property type="evidence" value="ECO:0007669"/>
    <property type="project" value="UniProtKB-SubCell"/>
</dbReference>
<dbReference type="InterPro" id="IPR036942">
    <property type="entry name" value="Beta-barrel_TonB_sf"/>
</dbReference>
<feature type="domain" description="TonB-dependent receptor-like beta-barrel" evidence="14">
    <location>
        <begin position="306"/>
        <end position="708"/>
    </location>
</feature>
<evidence type="ECO:0000259" key="14">
    <source>
        <dbReference type="Pfam" id="PF00593"/>
    </source>
</evidence>
<evidence type="ECO:0000313" key="16">
    <source>
        <dbReference type="EMBL" id="TXS89722.1"/>
    </source>
</evidence>
<dbReference type="EMBL" id="VRYZ01000008">
    <property type="protein sequence ID" value="TXS89722.1"/>
    <property type="molecule type" value="Genomic_DNA"/>
</dbReference>
<keyword evidence="3 11" id="KW-1134">Transmembrane beta strand</keyword>
<dbReference type="RefSeq" id="WP_148065580.1">
    <property type="nucleotide sequence ID" value="NZ_VRYZ01000008.1"/>
</dbReference>
<dbReference type="PANTHER" id="PTHR32552">
    <property type="entry name" value="FERRICHROME IRON RECEPTOR-RELATED"/>
    <property type="match status" value="1"/>
</dbReference>
<keyword evidence="6" id="KW-0408">Iron</keyword>
<evidence type="ECO:0000313" key="17">
    <source>
        <dbReference type="Proteomes" id="UP000321933"/>
    </source>
</evidence>
<reference evidence="16 17" key="1">
    <citation type="submission" date="2019-08" db="EMBL/GenBank/DDBJ databases">
        <title>Parahaliea maris sp. nov., isolated from the surface seawater.</title>
        <authorList>
            <person name="Liu Y."/>
        </authorList>
    </citation>
    <scope>NUCLEOTIDE SEQUENCE [LARGE SCALE GENOMIC DNA]</scope>
    <source>
        <strain evidence="16 17">S2-26</strain>
    </source>
</reference>
<keyword evidence="17" id="KW-1185">Reference proteome</keyword>
<comment type="subcellular location">
    <subcellularLocation>
        <location evidence="1 11">Cell outer membrane</location>
        <topology evidence="1 11">Multi-pass membrane protein</topology>
    </subcellularLocation>
</comment>
<sequence>MSVSVRGSRQRTLLATAVFATVYSTLATTQSAWAQGLEEVLVTAQKREEGLQDVPISVEAFGEERIDNLAARDIGDLGAFTPNVTISGGANQPNYAIRGIGTDDFGVGADPAVGVYVDGVYVGRSGGSKVAFNDIARVEILNGPQGTLFGRNAAAGAIQYVTNKPVNETEGWTRATLGNYDRRQLEGVFNLPLTDNLYFRTGLLYDKRDGWVDNVFNGDDLARRYNKSINAQLRWLPTDSLDIILRAEYDEVDQDSRPASSAVWGPRDNGAGFTKVESEERLAETRYLFGSSLHVTWDLDAATLTSITAWRKYSTFNPEEKDGSAELLYRFNDLNRERNKQFSQEFRLDGELGERWRWTTGVNYTWEHAKQQSGITLGPESLDKLIAEREIGVPYSALTPGQPLDIAFQVIPDPFGRRAFSSGAEAIAAGADFVENIFIDGEYESYAAFADATFDLTDTLSLTAGLRYTEDTKEFGRYTEFNDYVLAFGFPTETRIDANGNYDPNGELGYLVSEESWSQVTPRFVVDWAVADDVLLYASYSEGYKAGGFNSAGEILAPAFDPEEVTNYEIGVKSSWFDNTLRVNAAVFQYEYDNLQQLRFIEGACLNSTTGAYLFETSDVEGDGAEISVSWLPIPSLELFFNTGLLDAEYTRRADRTVVDGACQVIDRSGEDFAQSPDLNFSVGGNYTWDFDSGARMVLSAAYSYSDGVERDSCTFVVNNAAEGLPSEIYRFTEIDGELVLSDDSATGDLDAPPFSSCPDSDEKEQLNARVTYYSPSESWEVGAFVVNATDWEPENVDPGGLGGETASAFSDGSPSWDRRSEPRMYGVELRYNF</sequence>
<keyword evidence="8 12" id="KW-0798">TonB box</keyword>
<evidence type="ECO:0000256" key="12">
    <source>
        <dbReference type="RuleBase" id="RU003357"/>
    </source>
</evidence>
<evidence type="ECO:0000259" key="15">
    <source>
        <dbReference type="Pfam" id="PF07715"/>
    </source>
</evidence>
<evidence type="ECO:0000256" key="11">
    <source>
        <dbReference type="PROSITE-ProRule" id="PRU01360"/>
    </source>
</evidence>
<feature type="region of interest" description="Disordered" evidence="13">
    <location>
        <begin position="795"/>
        <end position="819"/>
    </location>
</feature>
<keyword evidence="10 11" id="KW-0998">Cell outer membrane</keyword>
<evidence type="ECO:0000256" key="2">
    <source>
        <dbReference type="ARBA" id="ARBA00022448"/>
    </source>
</evidence>
<dbReference type="Gene3D" id="2.40.170.20">
    <property type="entry name" value="TonB-dependent receptor, beta-barrel domain"/>
    <property type="match status" value="2"/>
</dbReference>
<evidence type="ECO:0000256" key="4">
    <source>
        <dbReference type="ARBA" id="ARBA00022496"/>
    </source>
</evidence>